<evidence type="ECO:0000256" key="3">
    <source>
        <dbReference type="ARBA" id="ARBA00022989"/>
    </source>
</evidence>
<keyword evidence="5 7" id="KW-0456">Lyase</keyword>
<organism evidence="8 9">
    <name type="scientific">Beutenbergia cavernae (strain ATCC BAA-8 / DSM 12333 / CCUG 43141 / JCM 11478 / NBRC 16432 / NCIMB 13614 / HKI 0122)</name>
    <dbReference type="NCBI Taxonomy" id="471853"/>
    <lineage>
        <taxon>Bacteria</taxon>
        <taxon>Bacillati</taxon>
        <taxon>Actinomycetota</taxon>
        <taxon>Actinomycetes</taxon>
        <taxon>Micrococcales</taxon>
        <taxon>Beutenbergiaceae</taxon>
        <taxon>Beutenbergia</taxon>
    </lineage>
</organism>
<feature type="transmembrane region" description="Helical" evidence="7">
    <location>
        <begin position="52"/>
        <end position="73"/>
    </location>
</feature>
<comment type="catalytic activity">
    <reaction evidence="7">
        <text>a peptidoglycan chain = a peptidoglycan chain with N-acetyl-1,6-anhydromuramyl-[peptide] at the reducing end + a peptidoglycan chain with N-acetylglucosamine at the non-reducing end.</text>
        <dbReference type="EC" id="4.2.2.29"/>
    </reaction>
</comment>
<evidence type="ECO:0000313" key="8">
    <source>
        <dbReference type="EMBL" id="ACQ80271.1"/>
    </source>
</evidence>
<dbReference type="PANTHER" id="PTHR30518:SF2">
    <property type="entry name" value="ENDOLYTIC MUREIN TRANSGLYCOSYLASE"/>
    <property type="match status" value="1"/>
</dbReference>
<dbReference type="GO" id="GO:0005886">
    <property type="term" value="C:plasma membrane"/>
    <property type="evidence" value="ECO:0007669"/>
    <property type="project" value="UniProtKB-SubCell"/>
</dbReference>
<dbReference type="GO" id="GO:0008932">
    <property type="term" value="F:lytic endotransglycosylase activity"/>
    <property type="evidence" value="ECO:0007669"/>
    <property type="project" value="UniProtKB-UniRule"/>
</dbReference>
<sequence length="407" mass="43677">MSDLFADEHVSDLERIEEIEIDHDESARRRSARRAARREAELRRRKRRRRTIASLVVMILTLGLLVAGGWFVVRPMLNDLGGDPTVTDFPGPGEDDVQVVVAEGASGAEIGQTLLDEGVVATVDAFVDAYNANANATQIQPGTYNLQTKMAAADAVRALLDPSARADSTITIPEAWTAAQIYERVANVLGVPLEDVQTAASDPASLGLPADINTNADVIDPLEGWLAPGTYSAEPGATPTDVLSQMAARQLTVLDEAGVAPEERLRVLTIASIAEREVANADYYGQVARVIENRLVEGNATGATTLGMDSTLSYALGLPANEIDHNQDHPYNTRVRPGLPPSPIATPRPEAIAAAVSPTEGDWLFFVTLDLCSGETEFTSSSAEFEDLAAQFRAWFDEYEANGSECG</sequence>
<proteinExistence type="inferred from homology"/>
<evidence type="ECO:0000256" key="1">
    <source>
        <dbReference type="ARBA" id="ARBA00022475"/>
    </source>
</evidence>
<dbReference type="KEGG" id="bcv:Bcav_2016"/>
<dbReference type="GO" id="GO:0071555">
    <property type="term" value="P:cell wall organization"/>
    <property type="evidence" value="ECO:0007669"/>
    <property type="project" value="UniProtKB-KW"/>
</dbReference>
<dbReference type="OrthoDB" id="9814591at2"/>
<dbReference type="EC" id="4.2.2.29" evidence="7"/>
<keyword evidence="4 7" id="KW-0472">Membrane</keyword>
<keyword evidence="3 7" id="KW-1133">Transmembrane helix</keyword>
<keyword evidence="9" id="KW-1185">Reference proteome</keyword>
<evidence type="ECO:0000256" key="4">
    <source>
        <dbReference type="ARBA" id="ARBA00023136"/>
    </source>
</evidence>
<dbReference type="STRING" id="471853.Bcav_2016"/>
<evidence type="ECO:0000256" key="6">
    <source>
        <dbReference type="ARBA" id="ARBA00023316"/>
    </source>
</evidence>
<evidence type="ECO:0000256" key="5">
    <source>
        <dbReference type="ARBA" id="ARBA00023239"/>
    </source>
</evidence>
<keyword evidence="2 7" id="KW-0812">Transmembrane</keyword>
<dbReference type="NCBIfam" id="TIGR00247">
    <property type="entry name" value="endolytic transglycosylase MltG"/>
    <property type="match status" value="1"/>
</dbReference>
<dbReference type="Proteomes" id="UP000007962">
    <property type="component" value="Chromosome"/>
</dbReference>
<keyword evidence="1 7" id="KW-1003">Cell membrane</keyword>
<dbReference type="HOGENOM" id="CLU_025574_4_0_11"/>
<comment type="function">
    <text evidence="7">Functions as a peptidoglycan terminase that cleaves nascent peptidoglycan strands endolytically to terminate their elongation.</text>
</comment>
<dbReference type="AlphaFoldDB" id="C5C5T0"/>
<dbReference type="HAMAP" id="MF_02065">
    <property type="entry name" value="MltG"/>
    <property type="match status" value="1"/>
</dbReference>
<dbReference type="EMBL" id="CP001618">
    <property type="protein sequence ID" value="ACQ80271.1"/>
    <property type="molecule type" value="Genomic_DNA"/>
</dbReference>
<comment type="similarity">
    <text evidence="7">Belongs to the transglycosylase MltG family.</text>
</comment>
<dbReference type="InterPro" id="IPR003770">
    <property type="entry name" value="MLTG-like"/>
</dbReference>
<name>C5C5T0_BEUC1</name>
<dbReference type="Pfam" id="PF02618">
    <property type="entry name" value="YceG"/>
    <property type="match status" value="1"/>
</dbReference>
<accession>C5C5T0</accession>
<evidence type="ECO:0000256" key="2">
    <source>
        <dbReference type="ARBA" id="ARBA00022692"/>
    </source>
</evidence>
<feature type="site" description="Important for catalytic activity" evidence="7">
    <location>
        <position position="277"/>
    </location>
</feature>
<evidence type="ECO:0000313" key="9">
    <source>
        <dbReference type="Proteomes" id="UP000007962"/>
    </source>
</evidence>
<dbReference type="PANTHER" id="PTHR30518">
    <property type="entry name" value="ENDOLYTIC MUREIN TRANSGLYCOSYLASE"/>
    <property type="match status" value="1"/>
</dbReference>
<dbReference type="eggNOG" id="COG1559">
    <property type="taxonomic scope" value="Bacteria"/>
</dbReference>
<evidence type="ECO:0000256" key="7">
    <source>
        <dbReference type="HAMAP-Rule" id="MF_02065"/>
    </source>
</evidence>
<comment type="subcellular location">
    <subcellularLocation>
        <location evidence="7">Cell membrane</location>
        <topology evidence="7">Single-pass membrane protein</topology>
    </subcellularLocation>
</comment>
<dbReference type="GO" id="GO:0009252">
    <property type="term" value="P:peptidoglycan biosynthetic process"/>
    <property type="evidence" value="ECO:0007669"/>
    <property type="project" value="UniProtKB-UniRule"/>
</dbReference>
<gene>
    <name evidence="7" type="primary">mltG</name>
    <name evidence="8" type="ordered locus">Bcav_2016</name>
</gene>
<dbReference type="RefSeq" id="WP_015882511.1">
    <property type="nucleotide sequence ID" value="NC_012669.1"/>
</dbReference>
<reference evidence="8 9" key="1">
    <citation type="journal article" date="2009" name="Stand. Genomic Sci.">
        <title>Complete genome sequence of Beutenbergia cavernae type strain (HKI 0122).</title>
        <authorList>
            <person name="Land M."/>
            <person name="Pukall R."/>
            <person name="Abt B."/>
            <person name="Goker M."/>
            <person name="Rohde M."/>
            <person name="Glavina Del Rio T."/>
            <person name="Tice H."/>
            <person name="Copeland A."/>
            <person name="Cheng J.F."/>
            <person name="Lucas S."/>
            <person name="Chen F."/>
            <person name="Nolan M."/>
            <person name="Bruce D."/>
            <person name="Goodwin L."/>
            <person name="Pitluck S."/>
            <person name="Ivanova N."/>
            <person name="Mavromatis K."/>
            <person name="Ovchinnikova G."/>
            <person name="Pati A."/>
            <person name="Chen A."/>
            <person name="Palaniappan K."/>
            <person name="Hauser L."/>
            <person name="Chang Y.J."/>
            <person name="Jefferies C.C."/>
            <person name="Saunders E."/>
            <person name="Brettin T."/>
            <person name="Detter J.C."/>
            <person name="Han C."/>
            <person name="Chain P."/>
            <person name="Bristow J."/>
            <person name="Eisen J.A."/>
            <person name="Markowitz V."/>
            <person name="Hugenholtz P."/>
            <person name="Kyrpides N.C."/>
            <person name="Klenk H.P."/>
            <person name="Lapidus A."/>
        </authorList>
    </citation>
    <scope>NUCLEOTIDE SEQUENCE [LARGE SCALE GENOMIC DNA]</scope>
    <source>
        <strain evidence="9">ATCC BAA-8 / DSM 12333 / NBRC 16432</strain>
    </source>
</reference>
<keyword evidence="6 7" id="KW-0961">Cell wall biogenesis/degradation</keyword>
<protein>
    <recommendedName>
        <fullName evidence="7">Endolytic murein transglycosylase</fullName>
        <ecNumber evidence="7">4.2.2.29</ecNumber>
    </recommendedName>
    <alternativeName>
        <fullName evidence="7">Peptidoglycan lytic transglycosylase</fullName>
    </alternativeName>
    <alternativeName>
        <fullName evidence="7">Peptidoglycan polymerization terminase</fullName>
    </alternativeName>
</protein>
<dbReference type="Gene3D" id="3.30.1490.480">
    <property type="entry name" value="Endolytic murein transglycosylase"/>
    <property type="match status" value="1"/>
</dbReference>